<protein>
    <submittedName>
        <fullName evidence="2">Uncharacterized protein</fullName>
    </submittedName>
</protein>
<evidence type="ECO:0000313" key="3">
    <source>
        <dbReference type="Proteomes" id="UP000324222"/>
    </source>
</evidence>
<comment type="caution">
    <text evidence="2">The sequence shown here is derived from an EMBL/GenBank/DDBJ whole genome shotgun (WGS) entry which is preliminary data.</text>
</comment>
<accession>A0A5B7DYE8</accession>
<evidence type="ECO:0000256" key="1">
    <source>
        <dbReference type="SAM" id="MobiDB-lite"/>
    </source>
</evidence>
<dbReference type="EMBL" id="VSRR010001541">
    <property type="protein sequence ID" value="MPC26003.1"/>
    <property type="molecule type" value="Genomic_DNA"/>
</dbReference>
<dbReference type="AlphaFoldDB" id="A0A5B7DYE8"/>
<organism evidence="2 3">
    <name type="scientific">Portunus trituberculatus</name>
    <name type="common">Swimming crab</name>
    <name type="synonym">Neptunus trituberculatus</name>
    <dbReference type="NCBI Taxonomy" id="210409"/>
    <lineage>
        <taxon>Eukaryota</taxon>
        <taxon>Metazoa</taxon>
        <taxon>Ecdysozoa</taxon>
        <taxon>Arthropoda</taxon>
        <taxon>Crustacea</taxon>
        <taxon>Multicrustacea</taxon>
        <taxon>Malacostraca</taxon>
        <taxon>Eumalacostraca</taxon>
        <taxon>Eucarida</taxon>
        <taxon>Decapoda</taxon>
        <taxon>Pleocyemata</taxon>
        <taxon>Brachyura</taxon>
        <taxon>Eubrachyura</taxon>
        <taxon>Portunoidea</taxon>
        <taxon>Portunidae</taxon>
        <taxon>Portuninae</taxon>
        <taxon>Portunus</taxon>
    </lineage>
</organism>
<keyword evidence="3" id="KW-1185">Reference proteome</keyword>
<gene>
    <name evidence="2" type="ORF">E2C01_019129</name>
</gene>
<feature type="compositionally biased region" description="Acidic residues" evidence="1">
    <location>
        <begin position="54"/>
        <end position="71"/>
    </location>
</feature>
<reference evidence="2 3" key="1">
    <citation type="submission" date="2019-05" db="EMBL/GenBank/DDBJ databases">
        <title>Another draft genome of Portunus trituberculatus and its Hox gene families provides insights of decapod evolution.</title>
        <authorList>
            <person name="Jeong J.-H."/>
            <person name="Song I."/>
            <person name="Kim S."/>
            <person name="Choi T."/>
            <person name="Kim D."/>
            <person name="Ryu S."/>
            <person name="Kim W."/>
        </authorList>
    </citation>
    <scope>NUCLEOTIDE SEQUENCE [LARGE SCALE GENOMIC DNA]</scope>
    <source>
        <tissue evidence="2">Muscle</tissue>
    </source>
</reference>
<sequence length="79" mass="9134">MGNHSRFDVGRRVATAAGAHPVSPPLTRLLHRAAVVANYTVLTAWKSEAREEERQQEEEREEEEEEEEEERDACLWESK</sequence>
<dbReference type="Proteomes" id="UP000324222">
    <property type="component" value="Unassembled WGS sequence"/>
</dbReference>
<name>A0A5B7DYE8_PORTR</name>
<feature type="compositionally biased region" description="Basic and acidic residues" evidence="1">
    <location>
        <begin position="1"/>
        <end position="11"/>
    </location>
</feature>
<evidence type="ECO:0000313" key="2">
    <source>
        <dbReference type="EMBL" id="MPC26003.1"/>
    </source>
</evidence>
<proteinExistence type="predicted"/>
<feature type="region of interest" description="Disordered" evidence="1">
    <location>
        <begin position="1"/>
        <end position="24"/>
    </location>
</feature>
<feature type="region of interest" description="Disordered" evidence="1">
    <location>
        <begin position="48"/>
        <end position="79"/>
    </location>
</feature>